<evidence type="ECO:0000313" key="1">
    <source>
        <dbReference type="EMBL" id="APJ03295.1"/>
    </source>
</evidence>
<accession>A0A1L4CZD3</accession>
<dbReference type="Gene3D" id="3.75.10.10">
    <property type="entry name" value="L-arginine/glycine Amidinotransferase, Chain A"/>
    <property type="match status" value="1"/>
</dbReference>
<evidence type="ECO:0008006" key="3">
    <source>
        <dbReference type="Google" id="ProtNLM"/>
    </source>
</evidence>
<evidence type="ECO:0000313" key="2">
    <source>
        <dbReference type="Proteomes" id="UP000184731"/>
    </source>
</evidence>
<reference evidence="1 2" key="1">
    <citation type="submission" date="2016-10" db="EMBL/GenBank/DDBJ databases">
        <title>Silvanigrella aquatica sp. nov., isolated from a freshwater lake located in the Black Forest, Germany, description of Silvanigrellaceae fam. nov., Silvanigrellales ord. nov., reclassification of the order Bdellovibrionales in the class Oligoflexia, reclassification of the families Bacteriovoracaceae and Halobacteriovoraceae in the new order Bacteriovoracales ord. nov., and reclassification of the family Pseudobacteriovoracaceae in the order Oligoflexiales.</title>
        <authorList>
            <person name="Hahn M.W."/>
            <person name="Schmidt J."/>
            <person name="Koll U."/>
            <person name="Rohde M."/>
            <person name="Verbag S."/>
            <person name="Pitt A."/>
            <person name="Nakai R."/>
            <person name="Naganuma T."/>
            <person name="Lang E."/>
        </authorList>
    </citation>
    <scope>NUCLEOTIDE SEQUENCE [LARGE SCALE GENOMIC DNA]</scope>
    <source>
        <strain evidence="1 2">MWH-Nonnen-W8red</strain>
    </source>
</reference>
<sequence>MRKVIRNVSELSISKESLSSMPKPQKVMMVNPAFFNVDNPINAHMLREDGSLHILDKNKAIEQWQNLKKTYESIGFNVFVVDPVNGLPDMVFCANQSFPYLDSCGNFHAVLSNMRNDIRNEEVPYINSFLTAHGYSSHRIASRTMGYFFESMGDALWLPGYRFILGGHGFRTDKRIYNLLSEVTNSPVAIFELKHAKFYHLDTCLSILNANSALACKEAFTEEGLLLLKAIFPQLLEVPLAEADSPGFACNAHCPDGKHVIIQKGCENTLKLLKDNNFIPLEVDTSEFIKSGGSVFCMKLMFF</sequence>
<proteinExistence type="predicted"/>
<dbReference type="KEGG" id="saqi:AXG55_05010"/>
<dbReference type="Proteomes" id="UP000184731">
    <property type="component" value="Chromosome"/>
</dbReference>
<dbReference type="Pfam" id="PF19420">
    <property type="entry name" value="DDAH_eukar"/>
    <property type="match status" value="1"/>
</dbReference>
<dbReference type="STRING" id="1915309.AXG55_05010"/>
<organism evidence="1 2">
    <name type="scientific">Silvanigrella aquatica</name>
    <dbReference type="NCBI Taxonomy" id="1915309"/>
    <lineage>
        <taxon>Bacteria</taxon>
        <taxon>Pseudomonadati</taxon>
        <taxon>Bdellovibrionota</taxon>
        <taxon>Oligoflexia</taxon>
        <taxon>Silvanigrellales</taxon>
        <taxon>Silvanigrellaceae</taxon>
        <taxon>Silvanigrella</taxon>
    </lineage>
</organism>
<dbReference type="AlphaFoldDB" id="A0A1L4CZD3"/>
<name>A0A1L4CZD3_9BACT</name>
<gene>
    <name evidence="1" type="ORF">AXG55_05010</name>
</gene>
<keyword evidence="2" id="KW-1185">Reference proteome</keyword>
<dbReference type="EMBL" id="CP017834">
    <property type="protein sequence ID" value="APJ03295.1"/>
    <property type="molecule type" value="Genomic_DNA"/>
</dbReference>
<dbReference type="RefSeq" id="WP_148697026.1">
    <property type="nucleotide sequence ID" value="NZ_CP017834.1"/>
</dbReference>
<protein>
    <recommendedName>
        <fullName evidence="3">Amidinotransferase</fullName>
    </recommendedName>
</protein>
<dbReference type="SUPFAM" id="SSF55909">
    <property type="entry name" value="Pentein"/>
    <property type="match status" value="1"/>
</dbReference>
<dbReference type="OrthoDB" id="9814070at2"/>